<organism evidence="4 5">
    <name type="scientific">Gordonia otitidis (strain DSM 44809 / CCUG 52243 / JCM 12355 / NBRC 100426 / IFM 10032)</name>
    <dbReference type="NCBI Taxonomy" id="1108044"/>
    <lineage>
        <taxon>Bacteria</taxon>
        <taxon>Bacillati</taxon>
        <taxon>Actinomycetota</taxon>
        <taxon>Actinomycetes</taxon>
        <taxon>Mycobacteriales</taxon>
        <taxon>Gordoniaceae</taxon>
        <taxon>Gordonia</taxon>
    </lineage>
</organism>
<dbReference type="Proteomes" id="UP000005038">
    <property type="component" value="Unassembled WGS sequence"/>
</dbReference>
<sequence length="867" mass="95993">MICRENPARSAVMGYLKRVNRANGDGFLHDSEVQSALHEHTHALEGMPEHSTEDQIAFAQHFIAQVEADPTLTDAEKYRPYTGKAGQTGIVTRLREEVEILKTGRDRHGRPVSGTVRENTARHMAAVMRMGAITEHLQPAKRNFLETNARTRGISMKDAEREWKRLMEQPGDFSQISLNDSFRDDLGSGPRGDETDTRPRSLQESLAMAGMSARDQAELGQSGRARNAMAVMERRRLDALAKLPSRNTFDAPGVVSRNFLDPKNKNSYIKCTECGQFGHDASACHNDDLVAERRDIEKRSERLDRSVEANKYRMLEQLPDDALHDHLTKLRAIPVIYSDVAAFRQSARDTMRDIAGGEPLSEVQIAKQRTALEREKQQLRAEFDARGGTLSGFKSLDYSPHTGVLKVTPQDTMRGPATPFMMRVSPQQWADLTDGSDAIGRRLNQLGLAGTIDEAYRFENAADLAAASTQHKCPTCGQWASMNTAHRCPVKGGPSEEYQARNAALNAQYRAALREGGSTLPPRPRNTRVAQPVERKVCSAMELDGTKVQGSLVTATRASIDADLATDTTLALPSVQAKFPGATVSGQVRLWNDRDQRYMSVFNSDKKPTLKCTCAQYRATYRCPHVQAVAATTAMKFAAAPARERSPESTYDTLGGMSLDAPLSATDRVDYATIMRRRDDSNADFVDAVRKRSYAGELMNAPVTTPPRTIAGEQVLEPTVWGREPSVTDDDSDAAGRRSEVPKVDLQDTRAVVYRLRKVLSGRGPRRSYSVRTDSNGGITIDVQKSAKNTAAAETQRRELRQLLNLPANNNLSTGYYIPPTGSARFEALDRAYGDPQRIKQSRMVLAADQASLARQRAERVANRNQF</sequence>
<feature type="region of interest" description="Disordered" evidence="2">
    <location>
        <begin position="168"/>
        <end position="199"/>
    </location>
</feature>
<reference evidence="4" key="1">
    <citation type="submission" date="2012-02" db="EMBL/GenBank/DDBJ databases">
        <title>Whole genome shotgun sequence of Gordonia otitidis NBRC 100426.</title>
        <authorList>
            <person name="Yoshida I."/>
            <person name="Hosoyama A."/>
            <person name="Tsuchikane K."/>
            <person name="Katsumata H."/>
            <person name="Yamazaki S."/>
            <person name="Fujita N."/>
        </authorList>
    </citation>
    <scope>NUCLEOTIDE SEQUENCE [LARGE SCALE GENOMIC DNA]</scope>
    <source>
        <strain evidence="4">NBRC 100426</strain>
    </source>
</reference>
<comment type="caution">
    <text evidence="4">The sequence shown here is derived from an EMBL/GenBank/DDBJ whole genome shotgun (WGS) entry which is preliminary data.</text>
</comment>
<feature type="compositionally biased region" description="Basic and acidic residues" evidence="2">
    <location>
        <begin position="181"/>
        <end position="199"/>
    </location>
</feature>
<gene>
    <name evidence="4" type="ORF">GOOTI_206_00290</name>
</gene>
<dbReference type="GO" id="GO:0008270">
    <property type="term" value="F:zinc ion binding"/>
    <property type="evidence" value="ECO:0007669"/>
    <property type="project" value="UniProtKB-KW"/>
</dbReference>
<feature type="domain" description="SWIM-type" evidence="3">
    <location>
        <begin position="598"/>
        <end position="634"/>
    </location>
</feature>
<dbReference type="EMBL" id="BAFB01000206">
    <property type="protein sequence ID" value="GAB36296.1"/>
    <property type="molecule type" value="Genomic_DNA"/>
</dbReference>
<accession>H5TS38</accession>
<name>H5TS38_GORO1</name>
<evidence type="ECO:0000313" key="4">
    <source>
        <dbReference type="EMBL" id="GAB36296.1"/>
    </source>
</evidence>
<proteinExistence type="predicted"/>
<evidence type="ECO:0000256" key="1">
    <source>
        <dbReference type="PROSITE-ProRule" id="PRU00325"/>
    </source>
</evidence>
<evidence type="ECO:0000256" key="2">
    <source>
        <dbReference type="SAM" id="MobiDB-lite"/>
    </source>
</evidence>
<keyword evidence="5" id="KW-1185">Reference proteome</keyword>
<dbReference type="STRING" id="1108044.GOOTI_206_00290"/>
<evidence type="ECO:0000313" key="5">
    <source>
        <dbReference type="Proteomes" id="UP000005038"/>
    </source>
</evidence>
<dbReference type="PROSITE" id="PS50966">
    <property type="entry name" value="ZF_SWIM"/>
    <property type="match status" value="1"/>
</dbReference>
<dbReference type="AlphaFoldDB" id="H5TS38"/>
<keyword evidence="1" id="KW-0862">Zinc</keyword>
<keyword evidence="1" id="KW-0863">Zinc-finger</keyword>
<evidence type="ECO:0000259" key="3">
    <source>
        <dbReference type="PROSITE" id="PS50966"/>
    </source>
</evidence>
<keyword evidence="1" id="KW-0479">Metal-binding</keyword>
<dbReference type="InterPro" id="IPR007527">
    <property type="entry name" value="Znf_SWIM"/>
</dbReference>
<protein>
    <recommendedName>
        <fullName evidence="3">SWIM-type domain-containing protein</fullName>
    </recommendedName>
</protein>